<keyword evidence="2 4" id="KW-0697">Rotamase</keyword>
<keyword evidence="6" id="KW-0732">Signal</keyword>
<feature type="chain" id="PRO_5020714701" description="Peptidyl-prolyl cis-trans isomerase" evidence="6">
    <location>
        <begin position="24"/>
        <end position="165"/>
    </location>
</feature>
<keyword evidence="3 4" id="KW-0413">Isomerase</keyword>
<dbReference type="EC" id="5.2.1.8" evidence="5"/>
<evidence type="ECO:0000256" key="2">
    <source>
        <dbReference type="ARBA" id="ARBA00023110"/>
    </source>
</evidence>
<feature type="signal peptide" evidence="6">
    <location>
        <begin position="1"/>
        <end position="23"/>
    </location>
</feature>
<evidence type="ECO:0000259" key="7">
    <source>
        <dbReference type="PROSITE" id="PS50059"/>
    </source>
</evidence>
<proteinExistence type="inferred from homology"/>
<comment type="similarity">
    <text evidence="5">Belongs to the FKBP-type PPIase family.</text>
</comment>
<dbReference type="PROSITE" id="PS50059">
    <property type="entry name" value="FKBP_PPIASE"/>
    <property type="match status" value="1"/>
</dbReference>
<evidence type="ECO:0000256" key="4">
    <source>
        <dbReference type="PROSITE-ProRule" id="PRU00277"/>
    </source>
</evidence>
<gene>
    <name evidence="8" type="ORF">FC093_19820</name>
</gene>
<protein>
    <recommendedName>
        <fullName evidence="5">Peptidyl-prolyl cis-trans isomerase</fullName>
        <ecNumber evidence="5">5.2.1.8</ecNumber>
    </recommendedName>
</protein>
<comment type="catalytic activity">
    <reaction evidence="1 4 5">
        <text>[protein]-peptidylproline (omega=180) = [protein]-peptidylproline (omega=0)</text>
        <dbReference type="Rhea" id="RHEA:16237"/>
        <dbReference type="Rhea" id="RHEA-COMP:10747"/>
        <dbReference type="Rhea" id="RHEA-COMP:10748"/>
        <dbReference type="ChEBI" id="CHEBI:83833"/>
        <dbReference type="ChEBI" id="CHEBI:83834"/>
        <dbReference type="EC" id="5.2.1.8"/>
    </reaction>
</comment>
<organism evidence="8 9">
    <name type="scientific">Ilyomonas limi</name>
    <dbReference type="NCBI Taxonomy" id="2575867"/>
    <lineage>
        <taxon>Bacteria</taxon>
        <taxon>Pseudomonadati</taxon>
        <taxon>Bacteroidota</taxon>
        <taxon>Chitinophagia</taxon>
        <taxon>Chitinophagales</taxon>
        <taxon>Chitinophagaceae</taxon>
        <taxon>Ilyomonas</taxon>
    </lineage>
</organism>
<dbReference type="OrthoDB" id="9814548at2"/>
<evidence type="ECO:0000313" key="9">
    <source>
        <dbReference type="Proteomes" id="UP000305848"/>
    </source>
</evidence>
<reference evidence="8 9" key="1">
    <citation type="submission" date="2019-05" db="EMBL/GenBank/DDBJ databases">
        <title>Panacibacter sp. strain 17mud1-8 Genome sequencing and assembly.</title>
        <authorList>
            <person name="Chhetri G."/>
        </authorList>
    </citation>
    <scope>NUCLEOTIDE SEQUENCE [LARGE SCALE GENOMIC DNA]</scope>
    <source>
        <strain evidence="8 9">17mud1-8</strain>
    </source>
</reference>
<dbReference type="Proteomes" id="UP000305848">
    <property type="component" value="Unassembled WGS sequence"/>
</dbReference>
<dbReference type="GO" id="GO:0003755">
    <property type="term" value="F:peptidyl-prolyl cis-trans isomerase activity"/>
    <property type="evidence" value="ECO:0007669"/>
    <property type="project" value="UniProtKB-UniRule"/>
</dbReference>
<evidence type="ECO:0000256" key="5">
    <source>
        <dbReference type="RuleBase" id="RU003915"/>
    </source>
</evidence>
<dbReference type="Gene3D" id="3.10.50.40">
    <property type="match status" value="1"/>
</dbReference>
<dbReference type="InterPro" id="IPR046357">
    <property type="entry name" value="PPIase_dom_sf"/>
</dbReference>
<dbReference type="InterPro" id="IPR001179">
    <property type="entry name" value="PPIase_FKBP_dom"/>
</dbReference>
<evidence type="ECO:0000256" key="1">
    <source>
        <dbReference type="ARBA" id="ARBA00000971"/>
    </source>
</evidence>
<dbReference type="PROSITE" id="PS51257">
    <property type="entry name" value="PROKAR_LIPOPROTEIN"/>
    <property type="match status" value="1"/>
</dbReference>
<comment type="caution">
    <text evidence="8">The sequence shown here is derived from an EMBL/GenBank/DDBJ whole genome shotgun (WGS) entry which is preliminary data.</text>
</comment>
<dbReference type="PANTHER" id="PTHR10516:SF443">
    <property type="entry name" value="FK506-BINDING PROTEIN 59-RELATED"/>
    <property type="match status" value="1"/>
</dbReference>
<keyword evidence="9" id="KW-1185">Reference proteome</keyword>
<sequence length="165" mass="17671">MKKWIPVVLIVSVLSLGISSCIKNDTAQPVCTPLTVTAPAIEVTNLKAYLDSSGISAIQDSRGFFYTIESSGTDTTHPTRCSDVSVTYTGTYLNGTVFDSTGASTPISFNLSGTIAGWQEALPLMKKDGIINLYLPPSLAYGASDYQGIPGNSYLIFNIKLWAFN</sequence>
<evidence type="ECO:0000313" key="8">
    <source>
        <dbReference type="EMBL" id="TKK65568.1"/>
    </source>
</evidence>
<dbReference type="SUPFAM" id="SSF54534">
    <property type="entry name" value="FKBP-like"/>
    <property type="match status" value="1"/>
</dbReference>
<name>A0A4U3KT41_9BACT</name>
<evidence type="ECO:0000256" key="6">
    <source>
        <dbReference type="SAM" id="SignalP"/>
    </source>
</evidence>
<dbReference type="EMBL" id="SZQL01000020">
    <property type="protein sequence ID" value="TKK65568.1"/>
    <property type="molecule type" value="Genomic_DNA"/>
</dbReference>
<dbReference type="PANTHER" id="PTHR10516">
    <property type="entry name" value="PEPTIDYL-PROLYL CIS-TRANS ISOMERASE"/>
    <property type="match status" value="1"/>
</dbReference>
<dbReference type="GO" id="GO:0005737">
    <property type="term" value="C:cytoplasm"/>
    <property type="evidence" value="ECO:0007669"/>
    <property type="project" value="TreeGrafter"/>
</dbReference>
<dbReference type="RefSeq" id="WP_137263559.1">
    <property type="nucleotide sequence ID" value="NZ_SZQL01000020.1"/>
</dbReference>
<accession>A0A4U3KT41</accession>
<feature type="domain" description="PPIase FKBP-type" evidence="7">
    <location>
        <begin position="81"/>
        <end position="165"/>
    </location>
</feature>
<dbReference type="InterPro" id="IPR050689">
    <property type="entry name" value="FKBP-type_PPIase"/>
</dbReference>
<dbReference type="AlphaFoldDB" id="A0A4U3KT41"/>
<evidence type="ECO:0000256" key="3">
    <source>
        <dbReference type="ARBA" id="ARBA00023235"/>
    </source>
</evidence>
<dbReference type="Pfam" id="PF00254">
    <property type="entry name" value="FKBP_C"/>
    <property type="match status" value="1"/>
</dbReference>